<proteinExistence type="predicted"/>
<keyword evidence="2" id="KW-1185">Reference proteome</keyword>
<protein>
    <submittedName>
        <fullName evidence="1">Uncharacterized protein</fullName>
    </submittedName>
</protein>
<comment type="caution">
    <text evidence="1">The sequence shown here is derived from an EMBL/GenBank/DDBJ whole genome shotgun (WGS) entry which is preliminary data.</text>
</comment>
<organism evidence="1 2">
    <name type="scientific">Cutibacterium modestum HL044PA1</name>
    <dbReference type="NCBI Taxonomy" id="765109"/>
    <lineage>
        <taxon>Bacteria</taxon>
        <taxon>Bacillati</taxon>
        <taxon>Actinomycetota</taxon>
        <taxon>Actinomycetes</taxon>
        <taxon>Propionibacteriales</taxon>
        <taxon>Propionibacteriaceae</taxon>
        <taxon>Cutibacterium</taxon>
        <taxon>Cutibacterium modestum</taxon>
    </lineage>
</organism>
<gene>
    <name evidence="1" type="ORF">HMPREF9607_00693</name>
</gene>
<evidence type="ECO:0000313" key="1">
    <source>
        <dbReference type="EMBL" id="EFS93061.1"/>
    </source>
</evidence>
<accession>A0ABP2K826</accession>
<reference evidence="1" key="1">
    <citation type="submission" date="2010-08" db="EMBL/GenBank/DDBJ databases">
        <authorList>
            <person name="Weinstock G."/>
            <person name="Sodergren E."/>
            <person name="Clifton S."/>
            <person name="Fulton L."/>
            <person name="Fulton B."/>
            <person name="Courtney L."/>
            <person name="Fronick C."/>
            <person name="Harrison M."/>
            <person name="Strong C."/>
            <person name="Farmer C."/>
            <person name="Delahaunty K."/>
            <person name="Markovic C."/>
            <person name="Hall O."/>
            <person name="Minx P."/>
            <person name="Tomlinson C."/>
            <person name="Mitreva M."/>
            <person name="Hou S."/>
            <person name="Chen J."/>
            <person name="Wollam A."/>
            <person name="Pepin K.H."/>
            <person name="Johnson M."/>
            <person name="Bhonagiri V."/>
            <person name="Zhang X."/>
            <person name="Suruliraj S."/>
            <person name="Warren W."/>
            <person name="Chinwalla A."/>
            <person name="Mardis E.R."/>
            <person name="Wilson R.K."/>
        </authorList>
    </citation>
    <scope>NUCLEOTIDE SEQUENCE [LARGE SCALE GENOMIC DNA]</scope>
    <source>
        <strain evidence="1">HL044PA1</strain>
    </source>
</reference>
<sequence>MDCDVPRGEACVEAPCLRRRTVSSLGPGVDAMGFPRRIAAG</sequence>
<dbReference type="EMBL" id="ADZU01000013">
    <property type="protein sequence ID" value="EFS93061.1"/>
    <property type="molecule type" value="Genomic_DNA"/>
</dbReference>
<evidence type="ECO:0000313" key="2">
    <source>
        <dbReference type="Proteomes" id="UP000003179"/>
    </source>
</evidence>
<name>A0ABP2K826_9ACTN</name>
<dbReference type="Proteomes" id="UP000003179">
    <property type="component" value="Unassembled WGS sequence"/>
</dbReference>